<protein>
    <submittedName>
        <fullName evidence="2">Uncharacterized protein</fullName>
    </submittedName>
</protein>
<accession>A0A0G0MG47</accession>
<dbReference type="EMBL" id="LBWF01000005">
    <property type="protein sequence ID" value="KKR02138.1"/>
    <property type="molecule type" value="Genomic_DNA"/>
</dbReference>
<comment type="caution">
    <text evidence="2">The sequence shown here is derived from an EMBL/GenBank/DDBJ whole genome shotgun (WGS) entry which is preliminary data.</text>
</comment>
<evidence type="ECO:0000313" key="3">
    <source>
        <dbReference type="Proteomes" id="UP000034845"/>
    </source>
</evidence>
<name>A0A0G0MG47_YANXG</name>
<organism evidence="2 3">
    <name type="scientific">Yanofskybacteria sp. (strain GW2011_GWA1_39_13)</name>
    <dbReference type="NCBI Taxonomy" id="1619019"/>
    <lineage>
        <taxon>Bacteria</taxon>
        <taxon>Candidatus Yanofskyibacteriota</taxon>
    </lineage>
</organism>
<dbReference type="AlphaFoldDB" id="A0A0G0MG47"/>
<proteinExistence type="predicted"/>
<keyword evidence="1" id="KW-0472">Membrane</keyword>
<evidence type="ECO:0000313" key="2">
    <source>
        <dbReference type="EMBL" id="KKR02138.1"/>
    </source>
</evidence>
<evidence type="ECO:0000256" key="1">
    <source>
        <dbReference type="SAM" id="Phobius"/>
    </source>
</evidence>
<feature type="transmembrane region" description="Helical" evidence="1">
    <location>
        <begin position="12"/>
        <end position="32"/>
    </location>
</feature>
<gene>
    <name evidence="2" type="ORF">UT29_C0005G0011</name>
</gene>
<dbReference type="Proteomes" id="UP000034845">
    <property type="component" value="Unassembled WGS sequence"/>
</dbReference>
<sequence>MKMWCRNNLIAVGKWGGINLLPGVIIAVFVFGNNINFSNAYVMDEIPSSRSFPSSEFKLELNPMDSVNKLNDITLPVNNLINDTLKGLRFNQNMNIGTGIPVSPLKNPSVNIDFNKFFSSSKVSSNDLTSFLKEAAVTGINLTILVISITTQVLKGLLSVLK</sequence>
<keyword evidence="1" id="KW-1133">Transmembrane helix</keyword>
<reference evidence="2 3" key="1">
    <citation type="journal article" date="2015" name="Nature">
        <title>rRNA introns, odd ribosomes, and small enigmatic genomes across a large radiation of phyla.</title>
        <authorList>
            <person name="Brown C.T."/>
            <person name="Hug L.A."/>
            <person name="Thomas B.C."/>
            <person name="Sharon I."/>
            <person name="Castelle C.J."/>
            <person name="Singh A."/>
            <person name="Wilkins M.J."/>
            <person name="Williams K.H."/>
            <person name="Banfield J.F."/>
        </authorList>
    </citation>
    <scope>NUCLEOTIDE SEQUENCE [LARGE SCALE GENOMIC DNA]</scope>
    <source>
        <strain evidence="3">GW2011_GWA1_39_13</strain>
    </source>
</reference>
<keyword evidence="1" id="KW-0812">Transmembrane</keyword>